<dbReference type="EMBL" id="CAJVQC010007653">
    <property type="protein sequence ID" value="CAG8582323.1"/>
    <property type="molecule type" value="Genomic_DNA"/>
</dbReference>
<sequence length="48" mass="5525">MQSELDLLRQENTKLISKNVLLLAKEAGLIARIMELEQFIKKNVELKA</sequence>
<evidence type="ECO:0000313" key="2">
    <source>
        <dbReference type="Proteomes" id="UP000789920"/>
    </source>
</evidence>
<name>A0ACA9MCV6_9GLOM</name>
<protein>
    <submittedName>
        <fullName evidence="1">21397_t:CDS:1</fullName>
    </submittedName>
</protein>
<accession>A0ACA9MCV6</accession>
<proteinExistence type="predicted"/>
<comment type="caution">
    <text evidence="1">The sequence shown here is derived from an EMBL/GenBank/DDBJ whole genome shotgun (WGS) entry which is preliminary data.</text>
</comment>
<dbReference type="Proteomes" id="UP000789920">
    <property type="component" value="Unassembled WGS sequence"/>
</dbReference>
<organism evidence="1 2">
    <name type="scientific">Racocetra persica</name>
    <dbReference type="NCBI Taxonomy" id="160502"/>
    <lineage>
        <taxon>Eukaryota</taxon>
        <taxon>Fungi</taxon>
        <taxon>Fungi incertae sedis</taxon>
        <taxon>Mucoromycota</taxon>
        <taxon>Glomeromycotina</taxon>
        <taxon>Glomeromycetes</taxon>
        <taxon>Diversisporales</taxon>
        <taxon>Gigasporaceae</taxon>
        <taxon>Racocetra</taxon>
    </lineage>
</organism>
<evidence type="ECO:0000313" key="1">
    <source>
        <dbReference type="EMBL" id="CAG8582323.1"/>
    </source>
</evidence>
<gene>
    <name evidence="1" type="ORF">RPERSI_LOCUS5197</name>
</gene>
<feature type="non-terminal residue" evidence="1">
    <location>
        <position position="48"/>
    </location>
</feature>
<keyword evidence="2" id="KW-1185">Reference proteome</keyword>
<reference evidence="1" key="1">
    <citation type="submission" date="2021-06" db="EMBL/GenBank/DDBJ databases">
        <authorList>
            <person name="Kallberg Y."/>
            <person name="Tangrot J."/>
            <person name="Rosling A."/>
        </authorList>
    </citation>
    <scope>NUCLEOTIDE SEQUENCE</scope>
    <source>
        <strain evidence="1">MA461A</strain>
    </source>
</reference>